<evidence type="ECO:0000256" key="5">
    <source>
        <dbReference type="PIRSR" id="PIRSR001227-2"/>
    </source>
</evidence>
<dbReference type="STRING" id="279113.CPter91_3878"/>
<dbReference type="Proteomes" id="UP000074561">
    <property type="component" value="Chromosome"/>
</dbReference>
<name>A0A127Q800_9BURK</name>
<dbReference type="PATRIC" id="fig|279113.9.peg.3849"/>
<evidence type="ECO:0000313" key="8">
    <source>
        <dbReference type="Proteomes" id="UP000074561"/>
    </source>
</evidence>
<keyword evidence="5" id="KW-0479">Metal-binding</keyword>
<evidence type="ECO:0000313" key="7">
    <source>
        <dbReference type="EMBL" id="AMP06199.1"/>
    </source>
</evidence>
<dbReference type="InterPro" id="IPR043147">
    <property type="entry name" value="Penicillin_amidase_A-knob"/>
</dbReference>
<protein>
    <submittedName>
        <fullName evidence="7">Penicillin amidase family protein</fullName>
    </submittedName>
</protein>
<keyword evidence="2" id="KW-0378">Hydrolase</keyword>
<dbReference type="Gene3D" id="1.10.439.10">
    <property type="entry name" value="Penicillin Amidohydrolase, domain 1"/>
    <property type="match status" value="1"/>
</dbReference>
<comment type="cofactor">
    <cofactor evidence="5">
        <name>Ca(2+)</name>
        <dbReference type="ChEBI" id="CHEBI:29108"/>
    </cofactor>
    <text evidence="5">Binds 1 Ca(2+) ion per dimer.</text>
</comment>
<dbReference type="CDD" id="cd03747">
    <property type="entry name" value="Ntn_PGA_like"/>
    <property type="match status" value="1"/>
</dbReference>
<comment type="similarity">
    <text evidence="1">Belongs to the peptidase S45 family.</text>
</comment>
<dbReference type="InterPro" id="IPR029055">
    <property type="entry name" value="Ntn_hydrolases_N"/>
</dbReference>
<dbReference type="GO" id="GO:0017000">
    <property type="term" value="P:antibiotic biosynthetic process"/>
    <property type="evidence" value="ECO:0007669"/>
    <property type="project" value="InterPro"/>
</dbReference>
<keyword evidence="6" id="KW-0732">Signal</keyword>
<dbReference type="KEGG" id="cpra:CPter91_3878"/>
<dbReference type="GO" id="GO:0046872">
    <property type="term" value="F:metal ion binding"/>
    <property type="evidence" value="ECO:0007669"/>
    <property type="project" value="UniProtKB-KW"/>
</dbReference>
<keyword evidence="3" id="KW-0865">Zymogen</keyword>
<proteinExistence type="inferred from homology"/>
<dbReference type="Pfam" id="PF01804">
    <property type="entry name" value="Penicil_amidase"/>
    <property type="match status" value="1"/>
</dbReference>
<evidence type="ECO:0000256" key="6">
    <source>
        <dbReference type="SAM" id="SignalP"/>
    </source>
</evidence>
<keyword evidence="5" id="KW-0106">Calcium</keyword>
<accession>A0A127Q800</accession>
<feature type="binding site" evidence="5">
    <location>
        <position position="185"/>
    </location>
    <ligand>
        <name>Ca(2+)</name>
        <dbReference type="ChEBI" id="CHEBI:29108"/>
    </ligand>
</feature>
<feature type="binding site" evidence="5">
    <location>
        <position position="340"/>
    </location>
    <ligand>
        <name>Ca(2+)</name>
        <dbReference type="ChEBI" id="CHEBI:29108"/>
    </ligand>
</feature>
<dbReference type="InterPro" id="IPR014395">
    <property type="entry name" value="Pen/GL7ACA/AHL_acylase"/>
</dbReference>
<dbReference type="InterPro" id="IPR002692">
    <property type="entry name" value="S45"/>
</dbReference>
<evidence type="ECO:0000256" key="3">
    <source>
        <dbReference type="ARBA" id="ARBA00023145"/>
    </source>
</evidence>
<feature type="signal peptide" evidence="6">
    <location>
        <begin position="1"/>
        <end position="22"/>
    </location>
</feature>
<dbReference type="Gene3D" id="1.10.1400.10">
    <property type="match status" value="1"/>
</dbReference>
<dbReference type="InterPro" id="IPR023343">
    <property type="entry name" value="Penicillin_amidase_dom1"/>
</dbReference>
<dbReference type="PANTHER" id="PTHR34218:SF4">
    <property type="entry name" value="ACYL-HOMOSERINE LACTONE ACYLASE QUIP"/>
    <property type="match status" value="1"/>
</dbReference>
<evidence type="ECO:0000256" key="1">
    <source>
        <dbReference type="ARBA" id="ARBA00006586"/>
    </source>
</evidence>
<reference evidence="7 8" key="1">
    <citation type="submission" date="2015-11" db="EMBL/GenBank/DDBJ databases">
        <title>Exploring the genomic traits of fungus-feeding bacterial genus Collimonas.</title>
        <authorList>
            <person name="Song C."/>
            <person name="Schmidt R."/>
            <person name="de Jager V."/>
            <person name="Krzyzanowska D."/>
            <person name="Jongedijk E."/>
            <person name="Cankar K."/>
            <person name="Beekwilder J."/>
            <person name="van Veen A."/>
            <person name="de Boer W."/>
            <person name="van Veen J.A."/>
            <person name="Garbeva P."/>
        </authorList>
    </citation>
    <scope>NUCLEOTIDE SEQUENCE [LARGE SCALE GENOMIC DNA]</scope>
    <source>
        <strain evidence="7 8">Ter91</strain>
    </source>
</reference>
<sequence>MSLPTPFALALLAVLASAPVYSREPAALPAVSQVFHAAGLKKPAEILVDQWGVPHIYAANQDDVFFAQGFNAARDRLFQIDLWRRRGLGQLAQVFGPAYVQQDRATRLFLYRGDMQREWQSYGPHAQQVATAFVAGINAYVDYLKANPDKLPFEFKKLGYAPARWLAEDVVRIRSHGLTRNLESEVARANVACKAGLKSDEIRIGLTPPWQTTLPEGLDPCLPKDLLNVFKLATQGVKISKDSLAAGSNSDAVVMAAAENPEEVTEGSNNWVVAPAKSATGRAIMANDPHRAYSTPSLRYIAHLHAPGLDVIGAGEPALPGISIGHNGKVAFGLTIFNIDQEDLYVYELNPEHESQYKYQGKWEPFNIIKEQIEVKGAAPVEVELTFSRHGPVIFVEPGKNRAFAVRSGWLQPGMSPYFGSIEYMRATSFAQFKQALLHWGAPTENQVYADTKGNIGWVPGGLAPIRPNWDGLLPVPGDGRYEWAGFWSGDQLPSSYNPKQGWFASANQMNLPAGYPYRERKLGFEWTNNARFTRISEVLSSLHKVSLEDSMRLQNDDLSIPARRLVALLKPLSSSDAQTQAALKLLSGWDAVERADSAQAALFEVWLSRHLGRDFKAAVLSPAAAEAMGAPDTAVLLDTLEQPQTRFGQDAVQKRNQVLLASLTAAYAEMEKLQGSDSAQWQWGKLHHNLMEHPLAAAVDDATRAKLNVGPMPTHGGAYSPNQSTYRSSDFLQTNGPSFRVVVDVGNWDNSRAVNSPGQSGDPDSPHYRDLADKWLKGEYFPLLYSRAAVEKAAVERISLQPEN</sequence>
<feature type="chain" id="PRO_5007277620" evidence="6">
    <location>
        <begin position="23"/>
        <end position="805"/>
    </location>
</feature>
<dbReference type="PANTHER" id="PTHR34218">
    <property type="entry name" value="PEPTIDASE S45 PENICILLIN AMIDASE"/>
    <property type="match status" value="1"/>
</dbReference>
<dbReference type="AlphaFoldDB" id="A0A127Q800"/>
<feature type="active site" description="Nucleophile" evidence="4">
    <location>
        <position position="268"/>
    </location>
</feature>
<feature type="binding site" evidence="5">
    <location>
        <position position="343"/>
    </location>
    <ligand>
        <name>Ca(2+)</name>
        <dbReference type="ChEBI" id="CHEBI:29108"/>
    </ligand>
</feature>
<dbReference type="EMBL" id="CP013234">
    <property type="protein sequence ID" value="AMP06199.1"/>
    <property type="molecule type" value="Genomic_DNA"/>
</dbReference>
<dbReference type="SUPFAM" id="SSF56235">
    <property type="entry name" value="N-terminal nucleophile aminohydrolases (Ntn hydrolases)"/>
    <property type="match status" value="1"/>
</dbReference>
<organism evidence="7 8">
    <name type="scientific">Collimonas pratensis</name>
    <dbReference type="NCBI Taxonomy" id="279113"/>
    <lineage>
        <taxon>Bacteria</taxon>
        <taxon>Pseudomonadati</taxon>
        <taxon>Pseudomonadota</taxon>
        <taxon>Betaproteobacteria</taxon>
        <taxon>Burkholderiales</taxon>
        <taxon>Oxalobacteraceae</taxon>
        <taxon>Collimonas</taxon>
    </lineage>
</organism>
<dbReference type="PIRSF" id="PIRSF001227">
    <property type="entry name" value="Pen_acylase"/>
    <property type="match status" value="1"/>
</dbReference>
<dbReference type="GO" id="GO:0016811">
    <property type="term" value="F:hydrolase activity, acting on carbon-nitrogen (but not peptide) bonds, in linear amides"/>
    <property type="evidence" value="ECO:0007669"/>
    <property type="project" value="InterPro"/>
</dbReference>
<gene>
    <name evidence="7" type="ORF">CPter91_3878</name>
</gene>
<evidence type="ECO:0000256" key="2">
    <source>
        <dbReference type="ARBA" id="ARBA00022801"/>
    </source>
</evidence>
<dbReference type="InterPro" id="IPR043146">
    <property type="entry name" value="Penicillin_amidase_N_B-knob"/>
</dbReference>
<evidence type="ECO:0000256" key="4">
    <source>
        <dbReference type="PIRSR" id="PIRSR001227-1"/>
    </source>
</evidence>
<dbReference type="Gene3D" id="2.30.120.10">
    <property type="match status" value="1"/>
</dbReference>
<dbReference type="Gene3D" id="3.60.20.10">
    <property type="entry name" value="Glutamine Phosphoribosylpyrophosphate, subunit 1, domain 1"/>
    <property type="match status" value="1"/>
</dbReference>